<organism evidence="1 2">
    <name type="scientific">Ajellomyces capsulatus (strain H88)</name>
    <name type="common">Darling's disease fungus</name>
    <name type="synonym">Histoplasma capsulatum</name>
    <dbReference type="NCBI Taxonomy" id="544711"/>
    <lineage>
        <taxon>Eukaryota</taxon>
        <taxon>Fungi</taxon>
        <taxon>Dikarya</taxon>
        <taxon>Ascomycota</taxon>
        <taxon>Pezizomycotina</taxon>
        <taxon>Eurotiomycetes</taxon>
        <taxon>Eurotiomycetidae</taxon>
        <taxon>Onygenales</taxon>
        <taxon>Ajellomycetaceae</taxon>
        <taxon>Histoplasma</taxon>
    </lineage>
</organism>
<reference evidence="1" key="1">
    <citation type="submission" date="2021-01" db="EMBL/GenBank/DDBJ databases">
        <title>Chromosome-level genome assembly of a human fungal pathogen reveals clustering of transcriptionally co-regulated genes.</title>
        <authorList>
            <person name="Voorhies M."/>
            <person name="Cohen S."/>
            <person name="Shea T.P."/>
            <person name="Petrus S."/>
            <person name="Munoz J.F."/>
            <person name="Poplawski S."/>
            <person name="Goldman W.E."/>
            <person name="Michael T."/>
            <person name="Cuomo C.A."/>
            <person name="Sil A."/>
            <person name="Beyhan S."/>
        </authorList>
    </citation>
    <scope>NUCLEOTIDE SEQUENCE</scope>
    <source>
        <strain evidence="1">H88</strain>
    </source>
</reference>
<accession>A0A8A1L517</accession>
<dbReference type="EMBL" id="CP069102">
    <property type="protein sequence ID" value="QSS48710.1"/>
    <property type="molecule type" value="Genomic_DNA"/>
</dbReference>
<protein>
    <submittedName>
        <fullName evidence="1">Uncharacterized protein</fullName>
    </submittedName>
</protein>
<sequence>MGNGSLVSCIEQWSSEEYRRLDKQPRAVISFRELPLRPSTHLFENCGWVPYSLSSLSQNGLNVY</sequence>
<evidence type="ECO:0000313" key="1">
    <source>
        <dbReference type="EMBL" id="QSS48710.1"/>
    </source>
</evidence>
<gene>
    <name evidence="1" type="ORF">I7I53_08801</name>
</gene>
<name>A0A8A1L517_AJEC8</name>
<dbReference type="VEuPathDB" id="FungiDB:I7I53_08801"/>
<evidence type="ECO:0000313" key="2">
    <source>
        <dbReference type="Proteomes" id="UP000663419"/>
    </source>
</evidence>
<dbReference type="Proteomes" id="UP000663419">
    <property type="component" value="Chromosome 1"/>
</dbReference>
<dbReference type="AlphaFoldDB" id="A0A8A1L517"/>
<proteinExistence type="predicted"/>